<feature type="region of interest" description="Disordered" evidence="1">
    <location>
        <begin position="433"/>
        <end position="480"/>
    </location>
</feature>
<comment type="caution">
    <text evidence="2">The sequence shown here is derived from an EMBL/GenBank/DDBJ whole genome shotgun (WGS) entry which is preliminary data.</text>
</comment>
<dbReference type="Proteomes" id="UP000823046">
    <property type="component" value="Unassembled WGS sequence"/>
</dbReference>
<feature type="region of interest" description="Disordered" evidence="1">
    <location>
        <begin position="82"/>
        <end position="164"/>
    </location>
</feature>
<gene>
    <name evidence="2" type="ORF">IE077_001911</name>
</gene>
<sequence length="518" mass="57406">MHRRAGQRLRPKWDDSISDLDVYRPTRTDILSKKLRGISKFHSSASVEYRKRLEYMRDDIRPFVKEYNVKFKSEHAISQEFDVSPSSSLKYHSPTPSPRGWNRSPSAFSNEGSMTERHISSSQRMLNPPLIQLSKRDSVHLSRKEKRDRRRQKQRGTVDDPSLSSPIISFDCEINEELNPCLEGTDGGEFSSFTDTAISPRPLRNSGGCRPVLAYDASTPTVDIAAEYQLFENTIDELNSILQLTHVTSLKSKDYSEQCISSPLKKSSMPSSNLQEMALWNQAETLPSSVLDEATPVSPPLSSDGNIKALADIQDFLNNFSLFSPVVLPHQETAPDSTSLHASSPHILPPPPLSWKKAEGQPLLPYAGSGTLPTASASHSNVEYPKTVAPSTLYPSSPPRMEDFFLSEKEGMAVSSSTPSDGPVRRKTFVRLTSSSQKMIGEKQSQKPTEMKGADLPLSNSATEEEDAKGQAISSGTELMPSSVIEKPTLATLVEKQSQNLLSEFDSLYDNFPPINQN</sequence>
<evidence type="ECO:0000313" key="3">
    <source>
        <dbReference type="Proteomes" id="UP000823046"/>
    </source>
</evidence>
<feature type="compositionally biased region" description="Basic residues" evidence="1">
    <location>
        <begin position="143"/>
        <end position="154"/>
    </location>
</feature>
<name>A0ABQ7JC01_9APIC</name>
<keyword evidence="3" id="KW-1185">Reference proteome</keyword>
<protein>
    <submittedName>
        <fullName evidence="2">Uncharacterized protein</fullName>
    </submittedName>
</protein>
<proteinExistence type="predicted"/>
<reference evidence="2 3" key="1">
    <citation type="journal article" date="2020" name="bioRxiv">
        <title>Metabolic contributions of an alphaproteobacterial endosymbiont in the apicomplexan Cardiosporidium cionae.</title>
        <authorList>
            <person name="Hunter E.S."/>
            <person name="Paight C.J."/>
            <person name="Lane C.E."/>
        </authorList>
    </citation>
    <scope>NUCLEOTIDE SEQUENCE [LARGE SCALE GENOMIC DNA]</scope>
    <source>
        <strain evidence="2">ESH_2018</strain>
    </source>
</reference>
<accession>A0ABQ7JC01</accession>
<evidence type="ECO:0000313" key="2">
    <source>
        <dbReference type="EMBL" id="KAF8821541.1"/>
    </source>
</evidence>
<feature type="compositionally biased region" description="Polar residues" evidence="1">
    <location>
        <begin position="103"/>
        <end position="113"/>
    </location>
</feature>
<evidence type="ECO:0000256" key="1">
    <source>
        <dbReference type="SAM" id="MobiDB-lite"/>
    </source>
</evidence>
<feature type="compositionally biased region" description="Basic and acidic residues" evidence="1">
    <location>
        <begin position="440"/>
        <end position="453"/>
    </location>
</feature>
<dbReference type="EMBL" id="JADAQX010000167">
    <property type="protein sequence ID" value="KAF8821541.1"/>
    <property type="molecule type" value="Genomic_DNA"/>
</dbReference>
<organism evidence="2 3">
    <name type="scientific">Cardiosporidium cionae</name>
    <dbReference type="NCBI Taxonomy" id="476202"/>
    <lineage>
        <taxon>Eukaryota</taxon>
        <taxon>Sar</taxon>
        <taxon>Alveolata</taxon>
        <taxon>Apicomplexa</taxon>
        <taxon>Aconoidasida</taxon>
        <taxon>Nephromycida</taxon>
        <taxon>Cardiosporidium</taxon>
    </lineage>
</organism>